<dbReference type="InterPro" id="IPR045324">
    <property type="entry name" value="Small_multidrug_res"/>
</dbReference>
<evidence type="ECO:0000256" key="8">
    <source>
        <dbReference type="SAM" id="Phobius"/>
    </source>
</evidence>
<comment type="caution">
    <text evidence="9">The sequence shown here is derived from an EMBL/GenBank/DDBJ whole genome shotgun (WGS) entry which is preliminary data.</text>
</comment>
<dbReference type="Gene3D" id="1.10.3730.20">
    <property type="match status" value="1"/>
</dbReference>
<name>A0A9D1HDK2_9FIRM</name>
<dbReference type="InterPro" id="IPR037185">
    <property type="entry name" value="EmrE-like"/>
</dbReference>
<feature type="transmembrane region" description="Helical" evidence="8">
    <location>
        <begin position="33"/>
        <end position="50"/>
    </location>
</feature>
<reference evidence="9" key="2">
    <citation type="journal article" date="2021" name="PeerJ">
        <title>Extensive microbial diversity within the chicken gut microbiome revealed by metagenomics and culture.</title>
        <authorList>
            <person name="Gilroy R."/>
            <person name="Ravi A."/>
            <person name="Getino M."/>
            <person name="Pursley I."/>
            <person name="Horton D.L."/>
            <person name="Alikhan N.F."/>
            <person name="Baker D."/>
            <person name="Gharbi K."/>
            <person name="Hall N."/>
            <person name="Watson M."/>
            <person name="Adriaenssens E.M."/>
            <person name="Foster-Nyarko E."/>
            <person name="Jarju S."/>
            <person name="Secka A."/>
            <person name="Antonio M."/>
            <person name="Oren A."/>
            <person name="Chaudhuri R.R."/>
            <person name="La Ragione R."/>
            <person name="Hildebrand F."/>
            <person name="Pallen M.J."/>
        </authorList>
    </citation>
    <scope>NUCLEOTIDE SEQUENCE</scope>
    <source>
        <strain evidence="9">CHK176-22527</strain>
    </source>
</reference>
<dbReference type="GO" id="GO:0022857">
    <property type="term" value="F:transmembrane transporter activity"/>
    <property type="evidence" value="ECO:0007669"/>
    <property type="project" value="InterPro"/>
</dbReference>
<dbReference type="EMBL" id="DVLX01000083">
    <property type="protein sequence ID" value="HIT99929.1"/>
    <property type="molecule type" value="Genomic_DNA"/>
</dbReference>
<dbReference type="FunFam" id="1.10.3730.20:FF:000001">
    <property type="entry name" value="Quaternary ammonium compound resistance transporter SugE"/>
    <property type="match status" value="1"/>
</dbReference>
<evidence type="ECO:0000256" key="2">
    <source>
        <dbReference type="ARBA" id="ARBA00022448"/>
    </source>
</evidence>
<proteinExistence type="inferred from homology"/>
<comment type="subcellular location">
    <subcellularLocation>
        <location evidence="1 7">Cell membrane</location>
        <topology evidence="1 7">Multi-pass membrane protein</topology>
    </subcellularLocation>
</comment>
<dbReference type="PANTHER" id="PTHR30561">
    <property type="entry name" value="SMR FAMILY PROTON-DEPENDENT DRUG EFFLUX TRANSPORTER SUGE"/>
    <property type="match status" value="1"/>
</dbReference>
<evidence type="ECO:0000313" key="10">
    <source>
        <dbReference type="Proteomes" id="UP000824159"/>
    </source>
</evidence>
<protein>
    <submittedName>
        <fullName evidence="9">Multidrug efflux SMR transporter</fullName>
    </submittedName>
</protein>
<feature type="transmembrane region" description="Helical" evidence="8">
    <location>
        <begin position="84"/>
        <end position="103"/>
    </location>
</feature>
<sequence length="119" mass="13043">MAWVCLIAAGLIEIIWAYFMKQSYGFTKPVPTLITAFFLFLSFFMLERGIRTFGIGLSYAVFTGIGIAGTTLLGIFFLGEGVSAAKLISLSILVIGILGLKFCEKNDDDDKVKEEADIK</sequence>
<keyword evidence="5 8" id="KW-1133">Transmembrane helix</keyword>
<evidence type="ECO:0000313" key="9">
    <source>
        <dbReference type="EMBL" id="HIT99929.1"/>
    </source>
</evidence>
<dbReference type="PANTHER" id="PTHR30561:SF21">
    <property type="entry name" value="MOLECULAR CHAPERONE"/>
    <property type="match status" value="1"/>
</dbReference>
<gene>
    <name evidence="9" type="ORF">IAD12_06725</name>
</gene>
<keyword evidence="6 8" id="KW-0472">Membrane</keyword>
<evidence type="ECO:0000256" key="7">
    <source>
        <dbReference type="RuleBase" id="RU003942"/>
    </source>
</evidence>
<dbReference type="Proteomes" id="UP000824159">
    <property type="component" value="Unassembled WGS sequence"/>
</dbReference>
<dbReference type="InterPro" id="IPR000390">
    <property type="entry name" value="Small_drug/metabolite_transptr"/>
</dbReference>
<evidence type="ECO:0000256" key="1">
    <source>
        <dbReference type="ARBA" id="ARBA00004651"/>
    </source>
</evidence>
<reference evidence="9" key="1">
    <citation type="submission" date="2020-10" db="EMBL/GenBank/DDBJ databases">
        <authorList>
            <person name="Gilroy R."/>
        </authorList>
    </citation>
    <scope>NUCLEOTIDE SEQUENCE</scope>
    <source>
        <strain evidence="9">CHK176-22527</strain>
    </source>
</reference>
<accession>A0A9D1HDK2</accession>
<evidence type="ECO:0000256" key="5">
    <source>
        <dbReference type="ARBA" id="ARBA00022989"/>
    </source>
</evidence>
<dbReference type="Pfam" id="PF00893">
    <property type="entry name" value="Multi_Drug_Res"/>
    <property type="match status" value="1"/>
</dbReference>
<evidence type="ECO:0000256" key="4">
    <source>
        <dbReference type="ARBA" id="ARBA00022692"/>
    </source>
</evidence>
<evidence type="ECO:0000256" key="6">
    <source>
        <dbReference type="ARBA" id="ARBA00023136"/>
    </source>
</evidence>
<dbReference type="SUPFAM" id="SSF103481">
    <property type="entry name" value="Multidrug resistance efflux transporter EmrE"/>
    <property type="match status" value="1"/>
</dbReference>
<feature type="transmembrane region" description="Helical" evidence="8">
    <location>
        <begin position="57"/>
        <end position="78"/>
    </location>
</feature>
<dbReference type="AlphaFoldDB" id="A0A9D1HDK2"/>
<keyword evidence="4 7" id="KW-0812">Transmembrane</keyword>
<comment type="similarity">
    <text evidence="7">Belongs to the drug/metabolite transporter (DMT) superfamily. Small multidrug resistance (SMR) (TC 2.A.7.1) family.</text>
</comment>
<dbReference type="GO" id="GO:0005886">
    <property type="term" value="C:plasma membrane"/>
    <property type="evidence" value="ECO:0007669"/>
    <property type="project" value="UniProtKB-SubCell"/>
</dbReference>
<keyword evidence="2" id="KW-0813">Transport</keyword>
<evidence type="ECO:0000256" key="3">
    <source>
        <dbReference type="ARBA" id="ARBA00022475"/>
    </source>
</evidence>
<keyword evidence="3" id="KW-1003">Cell membrane</keyword>
<organism evidence="9 10">
    <name type="scientific">Candidatus Allocopromorpha excrementavium</name>
    <dbReference type="NCBI Taxonomy" id="2840741"/>
    <lineage>
        <taxon>Bacteria</taxon>
        <taxon>Bacillati</taxon>
        <taxon>Bacillota</taxon>
        <taxon>Clostridia</taxon>
        <taxon>Eubacteriales</taxon>
        <taxon>Eubacteriaceae</taxon>
        <taxon>Eubacteriaceae incertae sedis</taxon>
        <taxon>Candidatus Allocopromorpha</taxon>
    </lineage>
</organism>